<feature type="domain" description="SWIM-type" evidence="6">
    <location>
        <begin position="183"/>
        <end position="215"/>
    </location>
</feature>
<evidence type="ECO:0000259" key="6">
    <source>
        <dbReference type="PROSITE" id="PS50966"/>
    </source>
</evidence>
<accession>A0A2I0IYP6</accession>
<organism evidence="7 8">
    <name type="scientific">Punica granatum</name>
    <name type="common">Pomegranate</name>
    <dbReference type="NCBI Taxonomy" id="22663"/>
    <lineage>
        <taxon>Eukaryota</taxon>
        <taxon>Viridiplantae</taxon>
        <taxon>Streptophyta</taxon>
        <taxon>Embryophyta</taxon>
        <taxon>Tracheophyta</taxon>
        <taxon>Spermatophyta</taxon>
        <taxon>Magnoliopsida</taxon>
        <taxon>eudicotyledons</taxon>
        <taxon>Gunneridae</taxon>
        <taxon>Pentapetalae</taxon>
        <taxon>rosids</taxon>
        <taxon>malvids</taxon>
        <taxon>Myrtales</taxon>
        <taxon>Lythraceae</taxon>
        <taxon>Punica</taxon>
    </lineage>
</organism>
<comment type="caution">
    <text evidence="7">The sequence shown here is derived from an EMBL/GenBank/DDBJ whole genome shotgun (WGS) entry which is preliminary data.</text>
</comment>
<dbReference type="SMART" id="SM00575">
    <property type="entry name" value="ZnF_PMZ"/>
    <property type="match status" value="1"/>
</dbReference>
<gene>
    <name evidence="7" type="ORF">CRG98_030474</name>
</gene>
<name>A0A2I0IYP6_PUNGR</name>
<evidence type="ECO:0000256" key="3">
    <source>
        <dbReference type="ARBA" id="ARBA00022833"/>
    </source>
</evidence>
<evidence type="ECO:0000313" key="8">
    <source>
        <dbReference type="Proteomes" id="UP000233551"/>
    </source>
</evidence>
<feature type="region of interest" description="Disordered" evidence="5">
    <location>
        <begin position="253"/>
        <end position="278"/>
    </location>
</feature>
<dbReference type="PANTHER" id="PTHR31973:SF187">
    <property type="entry name" value="MUTATOR TRANSPOSASE MUDRA PROTEIN"/>
    <property type="match status" value="1"/>
</dbReference>
<dbReference type="Proteomes" id="UP000233551">
    <property type="component" value="Unassembled WGS sequence"/>
</dbReference>
<dbReference type="GO" id="GO:0008270">
    <property type="term" value="F:zinc ion binding"/>
    <property type="evidence" value="ECO:0007669"/>
    <property type="project" value="UniProtKB-KW"/>
</dbReference>
<dbReference type="InterPro" id="IPR006564">
    <property type="entry name" value="Znf_PMZ"/>
</dbReference>
<reference evidence="7 8" key="1">
    <citation type="submission" date="2017-11" db="EMBL/GenBank/DDBJ databases">
        <title>De-novo sequencing of pomegranate (Punica granatum L.) genome.</title>
        <authorList>
            <person name="Akparov Z."/>
            <person name="Amiraslanov A."/>
            <person name="Hajiyeva S."/>
            <person name="Abbasov M."/>
            <person name="Kaur K."/>
            <person name="Hamwieh A."/>
            <person name="Solovyev V."/>
            <person name="Salamov A."/>
            <person name="Braich B."/>
            <person name="Kosarev P."/>
            <person name="Mahmoud A."/>
            <person name="Hajiyev E."/>
            <person name="Babayeva S."/>
            <person name="Izzatullayeva V."/>
            <person name="Mammadov A."/>
            <person name="Mammadov A."/>
            <person name="Sharifova S."/>
            <person name="Ojaghi J."/>
            <person name="Eynullazada K."/>
            <person name="Bayramov B."/>
            <person name="Abdulazimova A."/>
            <person name="Shahmuradov I."/>
        </authorList>
    </citation>
    <scope>NUCLEOTIDE SEQUENCE [LARGE SCALE GENOMIC DNA]</scope>
    <source>
        <strain evidence="8">cv. AG2017</strain>
        <tissue evidence="7">Leaf</tissue>
    </source>
</reference>
<evidence type="ECO:0000313" key="7">
    <source>
        <dbReference type="EMBL" id="PKI49128.1"/>
    </source>
</evidence>
<dbReference type="AlphaFoldDB" id="A0A2I0IYP6"/>
<feature type="region of interest" description="Disordered" evidence="5">
    <location>
        <begin position="293"/>
        <end position="330"/>
    </location>
</feature>
<dbReference type="PANTHER" id="PTHR31973">
    <property type="entry name" value="POLYPROTEIN, PUTATIVE-RELATED"/>
    <property type="match status" value="1"/>
</dbReference>
<keyword evidence="1" id="KW-0479">Metal-binding</keyword>
<evidence type="ECO:0000256" key="1">
    <source>
        <dbReference type="ARBA" id="ARBA00022723"/>
    </source>
</evidence>
<protein>
    <recommendedName>
        <fullName evidence="6">SWIM-type domain-containing protein</fullName>
    </recommendedName>
</protein>
<sequence length="545" mass="62455">MGGYRIKTFYPTHTCSRVLKHPLADRKWVGKKIVDAMRSYPNITAKDVAKFMAYNYQIKEINEGAWIYLKKFDVHHWTRAAFSTSTKNPVLVNNVSEQFNAAAVKFRGQPIITIVEDIKEYLTVKMNNSRREIESYHDPITPAAQTKLEDANKHANKWHPMWVGDPDGSMFQVLQIYSPSEKFVVDLNKNSCSCREWDLSGIPCYGTVAYICHNGQQPKMFVHAYFSKKTWHSIYTPFIHSVRGHAQWEKSGLNPILPPQYGRGSGRPKKKRDKKKGVTLNPYKVKRKYKGTRRSKYGNTGHNKTRCTRTTVREKKQKTTKANAKDKGKSVDITQHADDALVSESTVQTQEHPHLQSCSCPNAKNYTYINANACSCPKNSAQCSQDVQKFAQLHCCYFVITNNQLVFVLNALVNGRTGQGTVQCSVVLRTRVYGSIGGFWEFGDLGLRFDWTILGFDWRIYGIWGLGFSVGLEEFVNLGIRVYGIWELRIRLWKLGFCKEEDRLRQHGVVLGPTDHMELTSHGVVLFLGVREAKRRRFDEDMTQI</sequence>
<dbReference type="EMBL" id="PGOL01002275">
    <property type="protein sequence ID" value="PKI49128.1"/>
    <property type="molecule type" value="Genomic_DNA"/>
</dbReference>
<keyword evidence="2 4" id="KW-0863">Zinc-finger</keyword>
<feature type="compositionally biased region" description="Basic residues" evidence="5">
    <location>
        <begin position="266"/>
        <end position="277"/>
    </location>
</feature>
<evidence type="ECO:0000256" key="2">
    <source>
        <dbReference type="ARBA" id="ARBA00022771"/>
    </source>
</evidence>
<keyword evidence="8" id="KW-1185">Reference proteome</keyword>
<dbReference type="InterPro" id="IPR007527">
    <property type="entry name" value="Znf_SWIM"/>
</dbReference>
<evidence type="ECO:0000256" key="5">
    <source>
        <dbReference type="SAM" id="MobiDB-lite"/>
    </source>
</evidence>
<keyword evidence="3" id="KW-0862">Zinc</keyword>
<proteinExistence type="predicted"/>
<dbReference type="PROSITE" id="PS50966">
    <property type="entry name" value="ZF_SWIM"/>
    <property type="match status" value="1"/>
</dbReference>
<dbReference type="Pfam" id="PF04434">
    <property type="entry name" value="SWIM"/>
    <property type="match status" value="1"/>
</dbReference>
<evidence type="ECO:0000256" key="4">
    <source>
        <dbReference type="PROSITE-ProRule" id="PRU00325"/>
    </source>
</evidence>